<evidence type="ECO:0000256" key="2">
    <source>
        <dbReference type="ARBA" id="ARBA00022475"/>
    </source>
</evidence>
<reference evidence="8 9" key="1">
    <citation type="submission" date="2019-04" db="EMBL/GenBank/DDBJ databases">
        <title>Genome sequencing of Clostridium botulinum Groups I-IV and Clostridium butyricum.</title>
        <authorList>
            <person name="Brunt J."/>
            <person name="Van Vliet A.H.M."/>
            <person name="Stringer S.C."/>
            <person name="Carter A.T."/>
            <person name="Peck M.W."/>
        </authorList>
    </citation>
    <scope>NUCLEOTIDE SEQUENCE [LARGE SCALE GENOMIC DNA]</scope>
    <source>
        <strain evidence="8 9">IFR 18/054</strain>
    </source>
</reference>
<dbReference type="Proteomes" id="UP000472521">
    <property type="component" value="Unassembled WGS sequence"/>
</dbReference>
<sequence>MIIISNFIFSFLASLGFAGIFNIKGKKVIYASLGGSIAWLSYLICKNNNCSTVFSFFIGSIAGSIYSEIMARIQKTPVTLMVICAMIPLVPGGGMYYTMQKVIEGDVSGALNTGFTTFSVAGAIALGMVMVSSITRLIYKFREKITINRVKKEKDTRLNTKM</sequence>
<keyword evidence="2" id="KW-1003">Cell membrane</keyword>
<dbReference type="AlphaFoldDB" id="A0A0E1QGL3"/>
<evidence type="ECO:0000313" key="9">
    <source>
        <dbReference type="Proteomes" id="UP000472521"/>
    </source>
</evidence>
<dbReference type="EMBL" id="SWND01000003">
    <property type="protein sequence ID" value="NFF01535.1"/>
    <property type="molecule type" value="Genomic_DNA"/>
</dbReference>
<evidence type="ECO:0000313" key="8">
    <source>
        <dbReference type="EMBL" id="NFF01535.1"/>
    </source>
</evidence>
<keyword evidence="4" id="KW-0812">Transmembrane</keyword>
<dbReference type="InterPro" id="IPR050539">
    <property type="entry name" value="ThrE_Dicarb/AminoAcid_Exp"/>
</dbReference>
<dbReference type="OrthoDB" id="9810047at2"/>
<evidence type="ECO:0000256" key="3">
    <source>
        <dbReference type="ARBA" id="ARBA00022519"/>
    </source>
</evidence>
<gene>
    <name evidence="8" type="ORF">FCV25_07035</name>
</gene>
<dbReference type="PANTHER" id="PTHR34390">
    <property type="entry name" value="UPF0442 PROTEIN YJJB-RELATED"/>
    <property type="match status" value="1"/>
</dbReference>
<dbReference type="GO" id="GO:0005886">
    <property type="term" value="C:plasma membrane"/>
    <property type="evidence" value="ECO:0007669"/>
    <property type="project" value="UniProtKB-SubCell"/>
</dbReference>
<accession>A0A0E1QGL3</accession>
<dbReference type="PANTHER" id="PTHR34390:SF1">
    <property type="entry name" value="SUCCINATE TRANSPORTER SUBUNIT YJJB-RELATED"/>
    <property type="match status" value="1"/>
</dbReference>
<keyword evidence="5" id="KW-1133">Transmembrane helix</keyword>
<evidence type="ECO:0000256" key="4">
    <source>
        <dbReference type="ARBA" id="ARBA00022692"/>
    </source>
</evidence>
<evidence type="ECO:0000256" key="5">
    <source>
        <dbReference type="ARBA" id="ARBA00022989"/>
    </source>
</evidence>
<comment type="caution">
    <text evidence="8">The sequence shown here is derived from an EMBL/GenBank/DDBJ whole genome shotgun (WGS) entry which is preliminary data.</text>
</comment>
<dbReference type="Pfam" id="PF12821">
    <property type="entry name" value="ThrE_2"/>
    <property type="match status" value="1"/>
</dbReference>
<proteinExistence type="inferred from homology"/>
<comment type="subcellular location">
    <subcellularLocation>
        <location evidence="1">Cell membrane</location>
        <topology evidence="1">Multi-pass membrane protein</topology>
    </subcellularLocation>
</comment>
<dbReference type="OMA" id="YCGINGM"/>
<dbReference type="GO" id="GO:0015744">
    <property type="term" value="P:succinate transport"/>
    <property type="evidence" value="ECO:0007669"/>
    <property type="project" value="TreeGrafter"/>
</dbReference>
<keyword evidence="6" id="KW-0472">Membrane</keyword>
<evidence type="ECO:0000256" key="1">
    <source>
        <dbReference type="ARBA" id="ARBA00004651"/>
    </source>
</evidence>
<evidence type="ECO:0000256" key="7">
    <source>
        <dbReference type="ARBA" id="ARBA00034125"/>
    </source>
</evidence>
<organism evidence="8 9">
    <name type="scientific">Clostridium botulinum</name>
    <dbReference type="NCBI Taxonomy" id="1491"/>
    <lineage>
        <taxon>Bacteria</taxon>
        <taxon>Bacillati</taxon>
        <taxon>Bacillota</taxon>
        <taxon>Clostridia</taxon>
        <taxon>Eubacteriales</taxon>
        <taxon>Clostridiaceae</taxon>
        <taxon>Clostridium</taxon>
    </lineage>
</organism>
<protein>
    <submittedName>
        <fullName evidence="8">Threonine/serine exporter</fullName>
    </submittedName>
</protein>
<comment type="similarity">
    <text evidence="7">Belongs to the ThrE exporter (TC 2.A.79) family.</text>
</comment>
<name>A0A0E1QGL3_CLOBO</name>
<keyword evidence="3" id="KW-0997">Cell inner membrane</keyword>
<dbReference type="RefSeq" id="WP_003403991.1">
    <property type="nucleotide sequence ID" value="NZ_AP014696.1"/>
</dbReference>
<evidence type="ECO:0000256" key="6">
    <source>
        <dbReference type="ARBA" id="ARBA00023136"/>
    </source>
</evidence>
<dbReference type="InterPro" id="IPR024528">
    <property type="entry name" value="ThrE_2"/>
</dbReference>